<dbReference type="Proteomes" id="UP000250235">
    <property type="component" value="Unassembled WGS sequence"/>
</dbReference>
<protein>
    <submittedName>
        <fullName evidence="1">G-type lectin S-receptor-like serine/threonine-protein kinase</fullName>
    </submittedName>
</protein>
<gene>
    <name evidence="1" type="ORF">F511_40610</name>
</gene>
<proteinExistence type="predicted"/>
<keyword evidence="1" id="KW-0808">Transferase</keyword>
<keyword evidence="1" id="KW-0418">Kinase</keyword>
<keyword evidence="1" id="KW-0675">Receptor</keyword>
<name>A0A2Z7CHQ3_9LAMI</name>
<dbReference type="GO" id="GO:0016301">
    <property type="term" value="F:kinase activity"/>
    <property type="evidence" value="ECO:0007669"/>
    <property type="project" value="UniProtKB-KW"/>
</dbReference>
<dbReference type="GO" id="GO:0030246">
    <property type="term" value="F:carbohydrate binding"/>
    <property type="evidence" value="ECO:0007669"/>
    <property type="project" value="UniProtKB-KW"/>
</dbReference>
<dbReference type="EMBL" id="KQ995542">
    <property type="protein sequence ID" value="KZV46562.1"/>
    <property type="molecule type" value="Genomic_DNA"/>
</dbReference>
<reference evidence="1 2" key="1">
    <citation type="journal article" date="2015" name="Proc. Natl. Acad. Sci. U.S.A.">
        <title>The resurrection genome of Boea hygrometrica: A blueprint for survival of dehydration.</title>
        <authorList>
            <person name="Xiao L."/>
            <person name="Yang G."/>
            <person name="Zhang L."/>
            <person name="Yang X."/>
            <person name="Zhao S."/>
            <person name="Ji Z."/>
            <person name="Zhou Q."/>
            <person name="Hu M."/>
            <person name="Wang Y."/>
            <person name="Chen M."/>
            <person name="Xu Y."/>
            <person name="Jin H."/>
            <person name="Xiao X."/>
            <person name="Hu G."/>
            <person name="Bao F."/>
            <person name="Hu Y."/>
            <person name="Wan P."/>
            <person name="Li L."/>
            <person name="Deng X."/>
            <person name="Kuang T."/>
            <person name="Xiang C."/>
            <person name="Zhu J.K."/>
            <person name="Oliver M.J."/>
            <person name="He Y."/>
        </authorList>
    </citation>
    <scope>NUCLEOTIDE SEQUENCE [LARGE SCALE GENOMIC DNA]</scope>
    <source>
        <strain evidence="2">cv. XS01</strain>
    </source>
</reference>
<evidence type="ECO:0000313" key="2">
    <source>
        <dbReference type="Proteomes" id="UP000250235"/>
    </source>
</evidence>
<organism evidence="1 2">
    <name type="scientific">Dorcoceras hygrometricum</name>
    <dbReference type="NCBI Taxonomy" id="472368"/>
    <lineage>
        <taxon>Eukaryota</taxon>
        <taxon>Viridiplantae</taxon>
        <taxon>Streptophyta</taxon>
        <taxon>Embryophyta</taxon>
        <taxon>Tracheophyta</taxon>
        <taxon>Spermatophyta</taxon>
        <taxon>Magnoliopsida</taxon>
        <taxon>eudicotyledons</taxon>
        <taxon>Gunneridae</taxon>
        <taxon>Pentapetalae</taxon>
        <taxon>asterids</taxon>
        <taxon>lamiids</taxon>
        <taxon>Lamiales</taxon>
        <taxon>Gesneriaceae</taxon>
        <taxon>Didymocarpoideae</taxon>
        <taxon>Trichosporeae</taxon>
        <taxon>Loxocarpinae</taxon>
        <taxon>Dorcoceras</taxon>
    </lineage>
</organism>
<evidence type="ECO:0000313" key="1">
    <source>
        <dbReference type="EMBL" id="KZV46562.1"/>
    </source>
</evidence>
<dbReference type="AlphaFoldDB" id="A0A2Z7CHQ3"/>
<accession>A0A2Z7CHQ3</accession>
<keyword evidence="2" id="KW-1185">Reference proteome</keyword>
<keyword evidence="1" id="KW-0430">Lectin</keyword>
<sequence length="155" mass="17250">MTSAESVDGSALMTSAVMSSQQAGSVDGFCDGNNQQTQATVIQSQALQDQRLVYQLQAYLHQPVNQSLAHLDHQLMYQSQATVIQTQATGNQKYREEIEKMNSAVAQRQKNSAVAIKISAEDQQKLTVVEERKKLITDVDPVQAKQLTDYIMKIY</sequence>